<protein>
    <submittedName>
        <fullName evidence="5">Helix-turn-helix transcriptional regulator</fullName>
    </submittedName>
</protein>
<sequence length="239" mass="27084">MTSKRWFTADELKGLPGLPTAASSVSRKATKEGWEKRQKSGVKGITYEYNLSSLPVATKATILSGIFEERRNLTEEEVESEKLTTQELSSDYPEGFDFQKEFALIPGYRIQVSAGHGAINGAQETPCRYLAFRRKWLTHKGFCQKDLTVVWAKGDSMHPTINDNDTLIVHLGRKEPKDGYIYVFRNGEDLFVKRYQSALGLWRLISDNSVYPPLDIPKEDQHQFEVIGQVVHVAKDIAD</sequence>
<dbReference type="PROSITE" id="PS51702">
    <property type="entry name" value="HTH_MU"/>
    <property type="match status" value="1"/>
</dbReference>
<dbReference type="InterPro" id="IPR036388">
    <property type="entry name" value="WH-like_DNA-bd_sf"/>
</dbReference>
<evidence type="ECO:0000313" key="6">
    <source>
        <dbReference type="Proteomes" id="UP000518904"/>
    </source>
</evidence>
<dbReference type="Gene3D" id="2.10.109.10">
    <property type="entry name" value="Umud Fragment, subunit A"/>
    <property type="match status" value="1"/>
</dbReference>
<dbReference type="InterPro" id="IPR015927">
    <property type="entry name" value="Peptidase_S24_S26A/B/C"/>
</dbReference>
<feature type="domain" description="HTH Mu-type" evidence="4">
    <location>
        <begin position="3"/>
        <end position="70"/>
    </location>
</feature>
<dbReference type="InterPro" id="IPR009061">
    <property type="entry name" value="DNA-bd_dom_put_sf"/>
</dbReference>
<dbReference type="Proteomes" id="UP000518904">
    <property type="component" value="Unassembled WGS sequence"/>
</dbReference>
<accession>A0A7Y0SI60</accession>
<gene>
    <name evidence="5" type="ORF">HKB16_13945</name>
</gene>
<dbReference type="RefSeq" id="WP_141180535.1">
    <property type="nucleotide sequence ID" value="NZ_CP041202.1"/>
</dbReference>
<dbReference type="EMBL" id="JABCLB010001328">
    <property type="protein sequence ID" value="NMU83985.1"/>
    <property type="molecule type" value="Genomic_DNA"/>
</dbReference>
<dbReference type="Gene3D" id="1.10.10.10">
    <property type="entry name" value="Winged helix-like DNA-binding domain superfamily/Winged helix DNA-binding domain"/>
    <property type="match status" value="1"/>
</dbReference>
<dbReference type="CDD" id="cd06529">
    <property type="entry name" value="S24_LexA-like"/>
    <property type="match status" value="1"/>
</dbReference>
<comment type="caution">
    <text evidence="5">The sequence shown here is derived from an EMBL/GenBank/DDBJ whole genome shotgun (WGS) entry which is preliminary data.</text>
</comment>
<evidence type="ECO:0000256" key="3">
    <source>
        <dbReference type="ARBA" id="ARBA00023163"/>
    </source>
</evidence>
<dbReference type="InterPro" id="IPR039418">
    <property type="entry name" value="LexA-like"/>
</dbReference>
<evidence type="ECO:0000259" key="4">
    <source>
        <dbReference type="PROSITE" id="PS51702"/>
    </source>
</evidence>
<evidence type="ECO:0000256" key="2">
    <source>
        <dbReference type="ARBA" id="ARBA00023125"/>
    </source>
</evidence>
<dbReference type="InterPro" id="IPR003314">
    <property type="entry name" value="Mu-type_HTH"/>
</dbReference>
<evidence type="ECO:0000256" key="1">
    <source>
        <dbReference type="ARBA" id="ARBA00023015"/>
    </source>
</evidence>
<dbReference type="GO" id="GO:0003677">
    <property type="term" value="F:DNA binding"/>
    <property type="evidence" value="ECO:0007669"/>
    <property type="project" value="UniProtKB-KW"/>
</dbReference>
<dbReference type="SUPFAM" id="SSF51306">
    <property type="entry name" value="LexA/Signal peptidase"/>
    <property type="match status" value="1"/>
</dbReference>
<dbReference type="AlphaFoldDB" id="A0A7Y0SI60"/>
<dbReference type="Pfam" id="PF00717">
    <property type="entry name" value="Peptidase_S24"/>
    <property type="match status" value="1"/>
</dbReference>
<dbReference type="PANTHER" id="PTHR40661:SF3">
    <property type="entry name" value="FELS-1 PROPHAGE TRANSCRIPTIONAL REGULATOR"/>
    <property type="match status" value="1"/>
</dbReference>
<proteinExistence type="predicted"/>
<dbReference type="SUPFAM" id="SSF46955">
    <property type="entry name" value="Putative DNA-binding domain"/>
    <property type="match status" value="1"/>
</dbReference>
<keyword evidence="3" id="KW-0804">Transcription</keyword>
<name>A0A7Y0SI60_VIBPH</name>
<organism evidence="5 6">
    <name type="scientific">Vibrio parahaemolyticus</name>
    <dbReference type="NCBI Taxonomy" id="670"/>
    <lineage>
        <taxon>Bacteria</taxon>
        <taxon>Pseudomonadati</taxon>
        <taxon>Pseudomonadota</taxon>
        <taxon>Gammaproteobacteria</taxon>
        <taxon>Vibrionales</taxon>
        <taxon>Vibrionaceae</taxon>
        <taxon>Vibrio</taxon>
    </lineage>
</organism>
<dbReference type="PANTHER" id="PTHR40661">
    <property type="match status" value="1"/>
</dbReference>
<evidence type="ECO:0000313" key="5">
    <source>
        <dbReference type="EMBL" id="NMU83985.1"/>
    </source>
</evidence>
<dbReference type="InterPro" id="IPR036286">
    <property type="entry name" value="LexA/Signal_pep-like_sf"/>
</dbReference>
<keyword evidence="2" id="KW-0238">DNA-binding</keyword>
<reference evidence="5 6" key="1">
    <citation type="submission" date="2020-04" db="EMBL/GenBank/DDBJ databases">
        <title>Whole-genome sequencing of Vibrio spp. from China reveals different genetic environments of blaCTX-M-14 among diverse lineages.</title>
        <authorList>
            <person name="Zheng Z."/>
            <person name="Ye L."/>
            <person name="Chen S."/>
        </authorList>
    </citation>
    <scope>NUCLEOTIDE SEQUENCE [LARGE SCALE GENOMIC DNA]</scope>
    <source>
        <strain evidence="5 6">Vb0551</strain>
    </source>
</reference>
<dbReference type="Pfam" id="PF02316">
    <property type="entry name" value="HTH_Tnp_Mu_1"/>
    <property type="match status" value="1"/>
</dbReference>
<keyword evidence="1" id="KW-0805">Transcription regulation</keyword>